<reference evidence="2 4" key="1">
    <citation type="journal article" date="2012" name="Nature">
        <title>Algal genomes reveal evolutionary mosaicism and the fate of nucleomorphs.</title>
        <authorList>
            <consortium name="DOE Joint Genome Institute"/>
            <person name="Curtis B.A."/>
            <person name="Tanifuji G."/>
            <person name="Burki F."/>
            <person name="Gruber A."/>
            <person name="Irimia M."/>
            <person name="Maruyama S."/>
            <person name="Arias M.C."/>
            <person name="Ball S.G."/>
            <person name="Gile G.H."/>
            <person name="Hirakawa Y."/>
            <person name="Hopkins J.F."/>
            <person name="Kuo A."/>
            <person name="Rensing S.A."/>
            <person name="Schmutz J."/>
            <person name="Symeonidi A."/>
            <person name="Elias M."/>
            <person name="Eveleigh R.J."/>
            <person name="Herman E.K."/>
            <person name="Klute M.J."/>
            <person name="Nakayama T."/>
            <person name="Obornik M."/>
            <person name="Reyes-Prieto A."/>
            <person name="Armbrust E.V."/>
            <person name="Aves S.J."/>
            <person name="Beiko R.G."/>
            <person name="Coutinho P."/>
            <person name="Dacks J.B."/>
            <person name="Durnford D.G."/>
            <person name="Fast N.M."/>
            <person name="Green B.R."/>
            <person name="Grisdale C.J."/>
            <person name="Hempel F."/>
            <person name="Henrissat B."/>
            <person name="Hoppner M.P."/>
            <person name="Ishida K."/>
            <person name="Kim E."/>
            <person name="Koreny L."/>
            <person name="Kroth P.G."/>
            <person name="Liu Y."/>
            <person name="Malik S.B."/>
            <person name="Maier U.G."/>
            <person name="McRose D."/>
            <person name="Mock T."/>
            <person name="Neilson J.A."/>
            <person name="Onodera N.T."/>
            <person name="Poole A.M."/>
            <person name="Pritham E.J."/>
            <person name="Richards T.A."/>
            <person name="Rocap G."/>
            <person name="Roy S.W."/>
            <person name="Sarai C."/>
            <person name="Schaack S."/>
            <person name="Shirato S."/>
            <person name="Slamovits C.H."/>
            <person name="Spencer D.F."/>
            <person name="Suzuki S."/>
            <person name="Worden A.Z."/>
            <person name="Zauner S."/>
            <person name="Barry K."/>
            <person name="Bell C."/>
            <person name="Bharti A.K."/>
            <person name="Crow J.A."/>
            <person name="Grimwood J."/>
            <person name="Kramer R."/>
            <person name="Lindquist E."/>
            <person name="Lucas S."/>
            <person name="Salamov A."/>
            <person name="McFadden G.I."/>
            <person name="Lane C.E."/>
            <person name="Keeling P.J."/>
            <person name="Gray M.W."/>
            <person name="Grigoriev I.V."/>
            <person name="Archibald J.M."/>
        </authorList>
    </citation>
    <scope>NUCLEOTIDE SEQUENCE</scope>
    <source>
        <strain evidence="2 4">CCMP2712</strain>
    </source>
</reference>
<dbReference type="RefSeq" id="XP_005833807.1">
    <property type="nucleotide sequence ID" value="XM_005833750.1"/>
</dbReference>
<dbReference type="GeneID" id="17303600"/>
<protein>
    <submittedName>
        <fullName evidence="2 3">Uncharacterized protein</fullName>
    </submittedName>
</protein>
<organism evidence="2">
    <name type="scientific">Guillardia theta (strain CCMP2712)</name>
    <name type="common">Cryptophyte</name>
    <dbReference type="NCBI Taxonomy" id="905079"/>
    <lineage>
        <taxon>Eukaryota</taxon>
        <taxon>Cryptophyceae</taxon>
        <taxon>Pyrenomonadales</taxon>
        <taxon>Geminigeraceae</taxon>
        <taxon>Guillardia</taxon>
    </lineage>
</organism>
<proteinExistence type="predicted"/>
<dbReference type="PaxDb" id="55529-EKX46827"/>
<dbReference type="AlphaFoldDB" id="L1JEW7"/>
<dbReference type="EMBL" id="JH992992">
    <property type="protein sequence ID" value="EKX46827.1"/>
    <property type="molecule type" value="Genomic_DNA"/>
</dbReference>
<sequence>MTSLSACSCFLFIFIPASSSLHLQATSLQLSLRGGGAELSPLRGGGAEYPPEVAEAFEEMRRRMGYEEMEQEQKDLFDKLFAQAYTAQQDMQTKDVRPKLEKGVDKFMKKADMICQNPNITNYLNQMIYTLDPDEMDPEDREDFLEEMGEMHVIYAARQGFADMLAKLVRYEPALANSSVPSSQKLSALHWTAIKSASTVGDPGDNKYAGFGRLHASHAARREYQPS</sequence>
<keyword evidence="4" id="KW-1185">Reference proteome</keyword>
<dbReference type="HOGENOM" id="CLU_1221655_0_0_1"/>
<keyword evidence="1" id="KW-0732">Signal</keyword>
<accession>L1JEW7</accession>
<dbReference type="KEGG" id="gtt:GUITHDRAFT_137832"/>
<evidence type="ECO:0000313" key="3">
    <source>
        <dbReference type="EnsemblProtists" id="EKX46827"/>
    </source>
</evidence>
<feature type="signal peptide" evidence="1">
    <location>
        <begin position="1"/>
        <end position="20"/>
    </location>
</feature>
<evidence type="ECO:0000256" key="1">
    <source>
        <dbReference type="SAM" id="SignalP"/>
    </source>
</evidence>
<reference evidence="3" key="3">
    <citation type="submission" date="2016-03" db="UniProtKB">
        <authorList>
            <consortium name="EnsemblProtists"/>
        </authorList>
    </citation>
    <scope>IDENTIFICATION</scope>
</reference>
<dbReference type="Proteomes" id="UP000011087">
    <property type="component" value="Unassembled WGS sequence"/>
</dbReference>
<evidence type="ECO:0000313" key="4">
    <source>
        <dbReference type="Proteomes" id="UP000011087"/>
    </source>
</evidence>
<reference evidence="4" key="2">
    <citation type="submission" date="2012-11" db="EMBL/GenBank/DDBJ databases">
        <authorList>
            <person name="Kuo A."/>
            <person name="Curtis B.A."/>
            <person name="Tanifuji G."/>
            <person name="Burki F."/>
            <person name="Gruber A."/>
            <person name="Irimia M."/>
            <person name="Maruyama S."/>
            <person name="Arias M.C."/>
            <person name="Ball S.G."/>
            <person name="Gile G.H."/>
            <person name="Hirakawa Y."/>
            <person name="Hopkins J.F."/>
            <person name="Rensing S.A."/>
            <person name="Schmutz J."/>
            <person name="Symeonidi A."/>
            <person name="Elias M."/>
            <person name="Eveleigh R.J."/>
            <person name="Herman E.K."/>
            <person name="Klute M.J."/>
            <person name="Nakayama T."/>
            <person name="Obornik M."/>
            <person name="Reyes-Prieto A."/>
            <person name="Armbrust E.V."/>
            <person name="Aves S.J."/>
            <person name="Beiko R.G."/>
            <person name="Coutinho P."/>
            <person name="Dacks J.B."/>
            <person name="Durnford D.G."/>
            <person name="Fast N.M."/>
            <person name="Green B.R."/>
            <person name="Grisdale C."/>
            <person name="Hempe F."/>
            <person name="Henrissat B."/>
            <person name="Hoppner M.P."/>
            <person name="Ishida K.-I."/>
            <person name="Kim E."/>
            <person name="Koreny L."/>
            <person name="Kroth P.G."/>
            <person name="Liu Y."/>
            <person name="Malik S.-B."/>
            <person name="Maier U.G."/>
            <person name="McRose D."/>
            <person name="Mock T."/>
            <person name="Neilson J.A."/>
            <person name="Onodera N.T."/>
            <person name="Poole A.M."/>
            <person name="Pritham E.J."/>
            <person name="Richards T.A."/>
            <person name="Rocap G."/>
            <person name="Roy S.W."/>
            <person name="Sarai C."/>
            <person name="Schaack S."/>
            <person name="Shirato S."/>
            <person name="Slamovits C.H."/>
            <person name="Spencer D.F."/>
            <person name="Suzuki S."/>
            <person name="Worden A.Z."/>
            <person name="Zauner S."/>
            <person name="Barry K."/>
            <person name="Bell C."/>
            <person name="Bharti A.K."/>
            <person name="Crow J.A."/>
            <person name="Grimwood J."/>
            <person name="Kramer R."/>
            <person name="Lindquist E."/>
            <person name="Lucas S."/>
            <person name="Salamov A."/>
            <person name="McFadden G.I."/>
            <person name="Lane C.E."/>
            <person name="Keeling P.J."/>
            <person name="Gray M.W."/>
            <person name="Grigoriev I.V."/>
            <person name="Archibald J.M."/>
        </authorList>
    </citation>
    <scope>NUCLEOTIDE SEQUENCE</scope>
    <source>
        <strain evidence="4">CCMP2712</strain>
    </source>
</reference>
<gene>
    <name evidence="2" type="ORF">GUITHDRAFT_137832</name>
</gene>
<name>L1JEW7_GUITC</name>
<evidence type="ECO:0000313" key="2">
    <source>
        <dbReference type="EMBL" id="EKX46827.1"/>
    </source>
</evidence>
<dbReference type="EnsemblProtists" id="EKX46827">
    <property type="protein sequence ID" value="EKX46827"/>
    <property type="gene ID" value="GUITHDRAFT_137832"/>
</dbReference>
<feature type="chain" id="PRO_5008771254" evidence="1">
    <location>
        <begin position="21"/>
        <end position="227"/>
    </location>
</feature>